<dbReference type="AlphaFoldDB" id="A0AAD6ZH22"/>
<sequence length="76" mass="8571">RCLGPLGIFAADLMHYILNVRDLLYGLWTGKLDKVYPPDCADSWPWRVLTGDRGTQHGAALLTCHHYFPDNFNGVP</sequence>
<dbReference type="Proteomes" id="UP001218218">
    <property type="component" value="Unassembled WGS sequence"/>
</dbReference>
<evidence type="ECO:0000313" key="2">
    <source>
        <dbReference type="Proteomes" id="UP001218218"/>
    </source>
</evidence>
<evidence type="ECO:0000313" key="1">
    <source>
        <dbReference type="EMBL" id="KAJ7321572.1"/>
    </source>
</evidence>
<organism evidence="1 2">
    <name type="scientific">Mycena albidolilacea</name>
    <dbReference type="NCBI Taxonomy" id="1033008"/>
    <lineage>
        <taxon>Eukaryota</taxon>
        <taxon>Fungi</taxon>
        <taxon>Dikarya</taxon>
        <taxon>Basidiomycota</taxon>
        <taxon>Agaricomycotina</taxon>
        <taxon>Agaricomycetes</taxon>
        <taxon>Agaricomycetidae</taxon>
        <taxon>Agaricales</taxon>
        <taxon>Marasmiineae</taxon>
        <taxon>Mycenaceae</taxon>
        <taxon>Mycena</taxon>
    </lineage>
</organism>
<feature type="non-terminal residue" evidence="1">
    <location>
        <position position="1"/>
    </location>
</feature>
<reference evidence="1" key="1">
    <citation type="submission" date="2023-03" db="EMBL/GenBank/DDBJ databases">
        <title>Massive genome expansion in bonnet fungi (Mycena s.s.) driven by repeated elements and novel gene families across ecological guilds.</title>
        <authorList>
            <consortium name="Lawrence Berkeley National Laboratory"/>
            <person name="Harder C.B."/>
            <person name="Miyauchi S."/>
            <person name="Viragh M."/>
            <person name="Kuo A."/>
            <person name="Thoen E."/>
            <person name="Andreopoulos B."/>
            <person name="Lu D."/>
            <person name="Skrede I."/>
            <person name="Drula E."/>
            <person name="Henrissat B."/>
            <person name="Morin E."/>
            <person name="Kohler A."/>
            <person name="Barry K."/>
            <person name="LaButti K."/>
            <person name="Morin E."/>
            <person name="Salamov A."/>
            <person name="Lipzen A."/>
            <person name="Mereny Z."/>
            <person name="Hegedus B."/>
            <person name="Baldrian P."/>
            <person name="Stursova M."/>
            <person name="Weitz H."/>
            <person name="Taylor A."/>
            <person name="Grigoriev I.V."/>
            <person name="Nagy L.G."/>
            <person name="Martin F."/>
            <person name="Kauserud H."/>
        </authorList>
    </citation>
    <scope>NUCLEOTIDE SEQUENCE</scope>
    <source>
        <strain evidence="1">CBHHK002</strain>
    </source>
</reference>
<protein>
    <submittedName>
        <fullName evidence="1">Uncharacterized protein</fullName>
    </submittedName>
</protein>
<keyword evidence="2" id="KW-1185">Reference proteome</keyword>
<dbReference type="EMBL" id="JARIHO010000050">
    <property type="protein sequence ID" value="KAJ7321572.1"/>
    <property type="molecule type" value="Genomic_DNA"/>
</dbReference>
<gene>
    <name evidence="1" type="ORF">DFH08DRAFT_712754</name>
</gene>
<proteinExistence type="predicted"/>
<comment type="caution">
    <text evidence="1">The sequence shown here is derived from an EMBL/GenBank/DDBJ whole genome shotgun (WGS) entry which is preliminary data.</text>
</comment>
<name>A0AAD6ZH22_9AGAR</name>
<accession>A0AAD6ZH22</accession>